<keyword evidence="1" id="KW-0472">Membrane</keyword>
<feature type="transmembrane region" description="Helical" evidence="1">
    <location>
        <begin position="86"/>
        <end position="108"/>
    </location>
</feature>
<organism evidence="2 3">
    <name type="scientific">Nocardioides donggukensis</name>
    <dbReference type="NCBI Taxonomy" id="2774019"/>
    <lineage>
        <taxon>Bacteria</taxon>
        <taxon>Bacillati</taxon>
        <taxon>Actinomycetota</taxon>
        <taxon>Actinomycetes</taxon>
        <taxon>Propionibacteriales</taxon>
        <taxon>Nocardioidaceae</taxon>
        <taxon>Nocardioides</taxon>
    </lineage>
</organism>
<protein>
    <submittedName>
        <fullName evidence="2">Uncharacterized protein</fullName>
    </submittedName>
</protein>
<gene>
    <name evidence="2" type="ORF">IE331_11855</name>
</gene>
<dbReference type="RefSeq" id="WP_192143634.1">
    <property type="nucleotide sequence ID" value="NZ_JACYXZ010000003.1"/>
</dbReference>
<keyword evidence="1" id="KW-0812">Transmembrane</keyword>
<accession>A0A927K702</accession>
<comment type="caution">
    <text evidence="2">The sequence shown here is derived from an EMBL/GenBank/DDBJ whole genome shotgun (WGS) entry which is preliminary data.</text>
</comment>
<reference evidence="2" key="1">
    <citation type="submission" date="2020-09" db="EMBL/GenBank/DDBJ databases">
        <title>Nocardioides sp. strain MJB4 16S ribosomal RNA gene Genome sequencing and assembly.</title>
        <authorList>
            <person name="Kim I."/>
        </authorList>
    </citation>
    <scope>NUCLEOTIDE SEQUENCE</scope>
    <source>
        <strain evidence="2">MJB4</strain>
    </source>
</reference>
<dbReference type="EMBL" id="JACYXZ010000003">
    <property type="protein sequence ID" value="MBD8870320.1"/>
    <property type="molecule type" value="Genomic_DNA"/>
</dbReference>
<evidence type="ECO:0000313" key="3">
    <source>
        <dbReference type="Proteomes" id="UP000616839"/>
    </source>
</evidence>
<name>A0A927K702_9ACTN</name>
<sequence length="126" mass="12866">MRRPARLALVPPLFAAGLATGVASTGLHDRSWAWFALAVAAPVSAALALSAGWWRTSFAAGWVLVVTAAVRGRPEGDYAVAADGRGYAFLLVALGLVVLAVASTPVGARPGRRASRARRGAAESGS</sequence>
<keyword evidence="3" id="KW-1185">Reference proteome</keyword>
<keyword evidence="1" id="KW-1133">Transmembrane helix</keyword>
<evidence type="ECO:0000256" key="1">
    <source>
        <dbReference type="SAM" id="Phobius"/>
    </source>
</evidence>
<dbReference type="Proteomes" id="UP000616839">
    <property type="component" value="Unassembled WGS sequence"/>
</dbReference>
<evidence type="ECO:0000313" key="2">
    <source>
        <dbReference type="EMBL" id="MBD8870320.1"/>
    </source>
</evidence>
<dbReference type="AlphaFoldDB" id="A0A927K702"/>
<feature type="transmembrane region" description="Helical" evidence="1">
    <location>
        <begin position="33"/>
        <end position="51"/>
    </location>
</feature>
<proteinExistence type="predicted"/>